<comment type="subcellular location">
    <subcellularLocation>
        <location evidence="1">Cell membrane</location>
        <topology evidence="1">Multi-pass membrane protein</topology>
    </subcellularLocation>
</comment>
<dbReference type="GO" id="GO:0030425">
    <property type="term" value="C:dendrite"/>
    <property type="evidence" value="ECO:0000318"/>
    <property type="project" value="GO_Central"/>
</dbReference>
<dbReference type="Pfam" id="PF00001">
    <property type="entry name" value="7tm_1"/>
    <property type="match status" value="1"/>
</dbReference>
<evidence type="ECO:0000256" key="10">
    <source>
        <dbReference type="SAM" id="Phobius"/>
    </source>
</evidence>
<keyword evidence="7 9" id="KW-0675">Receptor</keyword>
<evidence type="ECO:0000259" key="11">
    <source>
        <dbReference type="PROSITE" id="PS50262"/>
    </source>
</evidence>
<dbReference type="PANTHER" id="PTHR24247:SF265">
    <property type="entry name" value="MUSCARINIC ACETYLCHOLINE RECEPTOR DM1"/>
    <property type="match status" value="1"/>
</dbReference>
<dbReference type="PRINTS" id="PR00243">
    <property type="entry name" value="MUSCARINICR"/>
</dbReference>
<dbReference type="EMBL" id="AMQM01000275">
    <property type="status" value="NOT_ANNOTATED_CDS"/>
    <property type="molecule type" value="Genomic_DNA"/>
</dbReference>
<evidence type="ECO:0000256" key="5">
    <source>
        <dbReference type="ARBA" id="ARBA00023040"/>
    </source>
</evidence>
<dbReference type="KEGG" id="hro:HELRODRAFT_136402"/>
<dbReference type="GO" id="GO:0005886">
    <property type="term" value="C:plasma membrane"/>
    <property type="evidence" value="ECO:0000318"/>
    <property type="project" value="GO_Central"/>
</dbReference>
<evidence type="ECO:0000313" key="13">
    <source>
        <dbReference type="EnsemblMetazoa" id="HelroP136402"/>
    </source>
</evidence>
<dbReference type="CTD" id="20196339"/>
<dbReference type="STRING" id="6412.T1EID9"/>
<name>T1EID9_HELRO</name>
<comment type="similarity">
    <text evidence="9">Belongs to the G-protein coupled receptor 1 family.</text>
</comment>
<dbReference type="GO" id="GO:0045202">
    <property type="term" value="C:synapse"/>
    <property type="evidence" value="ECO:0000318"/>
    <property type="project" value="GO_Central"/>
</dbReference>
<reference evidence="13" key="3">
    <citation type="submission" date="2015-06" db="UniProtKB">
        <authorList>
            <consortium name="EnsemblMetazoa"/>
        </authorList>
    </citation>
    <scope>IDENTIFICATION</scope>
</reference>
<feature type="domain" description="G-protein coupled receptors family 1 profile" evidence="11">
    <location>
        <begin position="16"/>
        <end position="158"/>
    </location>
</feature>
<keyword evidence="6 10" id="KW-0472">Membrane</keyword>
<keyword evidence="3 9" id="KW-0812">Transmembrane</keyword>
<organism evidence="13 14">
    <name type="scientific">Helobdella robusta</name>
    <name type="common">Californian leech</name>
    <dbReference type="NCBI Taxonomy" id="6412"/>
    <lineage>
        <taxon>Eukaryota</taxon>
        <taxon>Metazoa</taxon>
        <taxon>Spiralia</taxon>
        <taxon>Lophotrochozoa</taxon>
        <taxon>Annelida</taxon>
        <taxon>Clitellata</taxon>
        <taxon>Hirudinea</taxon>
        <taxon>Rhynchobdellida</taxon>
        <taxon>Glossiphoniidae</taxon>
        <taxon>Helobdella</taxon>
    </lineage>
</organism>
<dbReference type="Gene3D" id="1.20.1070.10">
    <property type="entry name" value="Rhodopsin 7-helix transmembrane proteins"/>
    <property type="match status" value="1"/>
</dbReference>
<dbReference type="HOGENOM" id="CLU_009579_31_2_1"/>
<keyword evidence="5 9" id="KW-0297">G-protein coupled receptor</keyword>
<dbReference type="InterPro" id="IPR017452">
    <property type="entry name" value="GPCR_Rhodpsn_7TM"/>
</dbReference>
<dbReference type="InterPro" id="IPR000995">
    <property type="entry name" value="Musac_Ach_rcpt"/>
</dbReference>
<dbReference type="Proteomes" id="UP000015101">
    <property type="component" value="Unassembled WGS sequence"/>
</dbReference>
<dbReference type="PROSITE" id="PS50262">
    <property type="entry name" value="G_PROTEIN_RECEP_F1_2"/>
    <property type="match status" value="1"/>
</dbReference>
<reference evidence="14" key="1">
    <citation type="submission" date="2012-12" db="EMBL/GenBank/DDBJ databases">
        <authorList>
            <person name="Hellsten U."/>
            <person name="Grimwood J."/>
            <person name="Chapman J.A."/>
            <person name="Shapiro H."/>
            <person name="Aerts A."/>
            <person name="Otillar R.P."/>
            <person name="Terry A.Y."/>
            <person name="Boore J.L."/>
            <person name="Simakov O."/>
            <person name="Marletaz F."/>
            <person name="Cho S.-J."/>
            <person name="Edsinger-Gonzales E."/>
            <person name="Havlak P."/>
            <person name="Kuo D.-H."/>
            <person name="Larsson T."/>
            <person name="Lv J."/>
            <person name="Arendt D."/>
            <person name="Savage R."/>
            <person name="Osoegawa K."/>
            <person name="de Jong P."/>
            <person name="Lindberg D.R."/>
            <person name="Seaver E.C."/>
            <person name="Weisblat D.A."/>
            <person name="Putnam N.H."/>
            <person name="Grigoriev I.V."/>
            <person name="Rokhsar D.S."/>
        </authorList>
    </citation>
    <scope>NUCLEOTIDE SEQUENCE</scope>
</reference>
<evidence type="ECO:0000313" key="14">
    <source>
        <dbReference type="Proteomes" id="UP000015101"/>
    </source>
</evidence>
<dbReference type="RefSeq" id="XP_009009693.1">
    <property type="nucleotide sequence ID" value="XM_009011445.1"/>
</dbReference>
<evidence type="ECO:0000313" key="12">
    <source>
        <dbReference type="EMBL" id="ESO12973.1"/>
    </source>
</evidence>
<dbReference type="OrthoDB" id="10071887at2759"/>
<evidence type="ECO:0000256" key="6">
    <source>
        <dbReference type="ARBA" id="ARBA00023136"/>
    </source>
</evidence>
<sequence>FLAVVMGLISLFTVGSNIMVFLSFKIEKKLRTLTNYFLLSMAVADCAVGLISIPVFAQYVLQRKWILGPTVCKLWLSEDYTVCQASVAHLFAISLDRYFSITRPLTYRVNRTTKKIIFALLITWLVPFLVTAPWIWLYPFFDKNKYFIIPENECYVPF</sequence>
<keyword evidence="14" id="KW-1185">Reference proteome</keyword>
<dbReference type="PRINTS" id="PR00237">
    <property type="entry name" value="GPCRRHODOPSN"/>
</dbReference>
<keyword evidence="8 9" id="KW-0807">Transducer</keyword>
<dbReference type="GO" id="GO:0016907">
    <property type="term" value="F:G protein-coupled acetylcholine receptor activity"/>
    <property type="evidence" value="ECO:0000318"/>
    <property type="project" value="GO_Central"/>
</dbReference>
<dbReference type="EnsemblMetazoa" id="HelroT136402">
    <property type="protein sequence ID" value="HelroP136402"/>
    <property type="gene ID" value="HelroG136402"/>
</dbReference>
<accession>T1EID9</accession>
<dbReference type="SUPFAM" id="SSF81321">
    <property type="entry name" value="Family A G protein-coupled receptor-like"/>
    <property type="match status" value="1"/>
</dbReference>
<reference evidence="12 14" key="2">
    <citation type="journal article" date="2013" name="Nature">
        <title>Insights into bilaterian evolution from three spiralian genomes.</title>
        <authorList>
            <person name="Simakov O."/>
            <person name="Marletaz F."/>
            <person name="Cho S.J."/>
            <person name="Edsinger-Gonzales E."/>
            <person name="Havlak P."/>
            <person name="Hellsten U."/>
            <person name="Kuo D.H."/>
            <person name="Larsson T."/>
            <person name="Lv J."/>
            <person name="Arendt D."/>
            <person name="Savage R."/>
            <person name="Osoegawa K."/>
            <person name="de Jong P."/>
            <person name="Grimwood J."/>
            <person name="Chapman J.A."/>
            <person name="Shapiro H."/>
            <person name="Aerts A."/>
            <person name="Otillar R.P."/>
            <person name="Terry A.Y."/>
            <person name="Boore J.L."/>
            <person name="Grigoriev I.V."/>
            <person name="Lindberg D.R."/>
            <person name="Seaver E.C."/>
            <person name="Weisblat D.A."/>
            <person name="Putnam N.H."/>
            <person name="Rokhsar D.S."/>
        </authorList>
    </citation>
    <scope>NUCLEOTIDE SEQUENCE</scope>
</reference>
<dbReference type="EMBL" id="KB095811">
    <property type="protein sequence ID" value="ESO12973.1"/>
    <property type="molecule type" value="Genomic_DNA"/>
</dbReference>
<dbReference type="GO" id="GO:0007197">
    <property type="term" value="P:adenylate cyclase-inhibiting G protein-coupled acetylcholine receptor signaling pathway"/>
    <property type="evidence" value="ECO:0000318"/>
    <property type="project" value="GO_Central"/>
</dbReference>
<protein>
    <recommendedName>
        <fullName evidence="11">G-protein coupled receptors family 1 profile domain-containing protein</fullName>
    </recommendedName>
</protein>
<dbReference type="AlphaFoldDB" id="T1EID9"/>
<evidence type="ECO:0000256" key="3">
    <source>
        <dbReference type="ARBA" id="ARBA00022692"/>
    </source>
</evidence>
<dbReference type="GO" id="GO:0007187">
    <property type="term" value="P:G protein-coupled receptor signaling pathway, coupled to cyclic nucleotide second messenger"/>
    <property type="evidence" value="ECO:0000318"/>
    <property type="project" value="GO_Central"/>
</dbReference>
<dbReference type="eggNOG" id="KOG4220">
    <property type="taxonomic scope" value="Eukaryota"/>
</dbReference>
<dbReference type="GeneID" id="20196339"/>
<feature type="transmembrane region" description="Helical" evidence="10">
    <location>
        <begin position="36"/>
        <end position="59"/>
    </location>
</feature>
<evidence type="ECO:0000256" key="9">
    <source>
        <dbReference type="RuleBase" id="RU000688"/>
    </source>
</evidence>
<evidence type="ECO:0000256" key="1">
    <source>
        <dbReference type="ARBA" id="ARBA00004651"/>
    </source>
</evidence>
<evidence type="ECO:0000256" key="7">
    <source>
        <dbReference type="ARBA" id="ARBA00023170"/>
    </source>
</evidence>
<feature type="transmembrane region" description="Helical" evidence="10">
    <location>
        <begin position="6"/>
        <end position="24"/>
    </location>
</feature>
<dbReference type="InterPro" id="IPR000276">
    <property type="entry name" value="GPCR_Rhodpsn"/>
</dbReference>
<feature type="transmembrane region" description="Helical" evidence="10">
    <location>
        <begin position="116"/>
        <end position="137"/>
    </location>
</feature>
<dbReference type="PANTHER" id="PTHR24247">
    <property type="entry name" value="5-HYDROXYTRYPTAMINE RECEPTOR"/>
    <property type="match status" value="1"/>
</dbReference>
<keyword evidence="2" id="KW-1003">Cell membrane</keyword>
<evidence type="ECO:0000256" key="2">
    <source>
        <dbReference type="ARBA" id="ARBA00022475"/>
    </source>
</evidence>
<dbReference type="PROSITE" id="PS00237">
    <property type="entry name" value="G_PROTEIN_RECEP_F1_1"/>
    <property type="match status" value="1"/>
</dbReference>
<keyword evidence="4 10" id="KW-1133">Transmembrane helix</keyword>
<evidence type="ECO:0000256" key="4">
    <source>
        <dbReference type="ARBA" id="ARBA00022989"/>
    </source>
</evidence>
<gene>
    <name evidence="13" type="primary">20196339</name>
    <name evidence="12" type="ORF">HELRODRAFT_136402</name>
</gene>
<dbReference type="InParanoid" id="T1EID9"/>
<dbReference type="GO" id="GO:0007268">
    <property type="term" value="P:chemical synaptic transmission"/>
    <property type="evidence" value="ECO:0000318"/>
    <property type="project" value="GO_Central"/>
</dbReference>
<proteinExistence type="inferred from homology"/>
<evidence type="ECO:0000256" key="8">
    <source>
        <dbReference type="ARBA" id="ARBA00023224"/>
    </source>
</evidence>